<dbReference type="PATRIC" id="fig|1441095.3.peg.2630"/>
<evidence type="ECO:0000256" key="1">
    <source>
        <dbReference type="ARBA" id="ARBA00004651"/>
    </source>
</evidence>
<accession>A0A0M4FRY4</accession>
<evidence type="ECO:0000313" key="8">
    <source>
        <dbReference type="EMBL" id="ALC82221.1"/>
    </source>
</evidence>
<keyword evidence="5 6" id="KW-0472">Membrane</keyword>
<feature type="domain" description="Copper resistance protein D" evidence="7">
    <location>
        <begin position="170"/>
        <end position="267"/>
    </location>
</feature>
<feature type="transmembrane region" description="Helical" evidence="6">
    <location>
        <begin position="174"/>
        <end position="196"/>
    </location>
</feature>
<dbReference type="PANTHER" id="PTHR34820:SF4">
    <property type="entry name" value="INNER MEMBRANE PROTEIN YEBZ"/>
    <property type="match status" value="1"/>
</dbReference>
<dbReference type="InterPro" id="IPR008457">
    <property type="entry name" value="Cu-R_CopD_dom"/>
</dbReference>
<evidence type="ECO:0000256" key="6">
    <source>
        <dbReference type="SAM" id="Phobius"/>
    </source>
</evidence>
<dbReference type="GO" id="GO:0005886">
    <property type="term" value="C:plasma membrane"/>
    <property type="evidence" value="ECO:0007669"/>
    <property type="project" value="UniProtKB-SubCell"/>
</dbReference>
<organism evidence="8 9">
    <name type="scientific">Bacillus gobiensis</name>
    <dbReference type="NCBI Taxonomy" id="1441095"/>
    <lineage>
        <taxon>Bacteria</taxon>
        <taxon>Bacillati</taxon>
        <taxon>Bacillota</taxon>
        <taxon>Bacilli</taxon>
        <taxon>Bacillales</taxon>
        <taxon>Bacillaceae</taxon>
        <taxon>Bacillus</taxon>
    </lineage>
</organism>
<keyword evidence="2" id="KW-1003">Cell membrane</keyword>
<protein>
    <recommendedName>
        <fullName evidence="7">Copper resistance protein D domain-containing protein</fullName>
    </recommendedName>
</protein>
<evidence type="ECO:0000256" key="2">
    <source>
        <dbReference type="ARBA" id="ARBA00022475"/>
    </source>
</evidence>
<feature type="transmembrane region" description="Helical" evidence="6">
    <location>
        <begin position="43"/>
        <end position="66"/>
    </location>
</feature>
<comment type="subcellular location">
    <subcellularLocation>
        <location evidence="1">Cell membrane</location>
        <topology evidence="1">Multi-pass membrane protein</topology>
    </subcellularLocation>
</comment>
<dbReference type="EMBL" id="CP012600">
    <property type="protein sequence ID" value="ALC82221.1"/>
    <property type="molecule type" value="Genomic_DNA"/>
</dbReference>
<feature type="transmembrane region" description="Helical" evidence="6">
    <location>
        <begin position="142"/>
        <end position="162"/>
    </location>
</feature>
<evidence type="ECO:0000313" key="9">
    <source>
        <dbReference type="Proteomes" id="UP000067625"/>
    </source>
</evidence>
<dbReference type="InterPro" id="IPR032694">
    <property type="entry name" value="CopC/D"/>
</dbReference>
<evidence type="ECO:0000256" key="5">
    <source>
        <dbReference type="ARBA" id="ARBA00023136"/>
    </source>
</evidence>
<evidence type="ECO:0000256" key="3">
    <source>
        <dbReference type="ARBA" id="ARBA00022692"/>
    </source>
</evidence>
<proteinExistence type="predicted"/>
<dbReference type="Pfam" id="PF05425">
    <property type="entry name" value="CopD"/>
    <property type="match status" value="1"/>
</dbReference>
<dbReference type="Proteomes" id="UP000067625">
    <property type="component" value="Chromosome"/>
</dbReference>
<feature type="transmembrane region" description="Helical" evidence="6">
    <location>
        <begin position="86"/>
        <end position="102"/>
    </location>
</feature>
<name>A0A0M4FRY4_9BACI</name>
<dbReference type="GO" id="GO:0006825">
    <property type="term" value="P:copper ion transport"/>
    <property type="evidence" value="ECO:0007669"/>
    <property type="project" value="InterPro"/>
</dbReference>
<reference evidence="9" key="1">
    <citation type="submission" date="2015-08" db="EMBL/GenBank/DDBJ databases">
        <title>Genome sequencing project for genomic taxonomy and phylogenomics of Bacillus-like bacteria.</title>
        <authorList>
            <person name="Liu B."/>
            <person name="Wang J."/>
            <person name="Zhu Y."/>
            <person name="Liu G."/>
            <person name="Chen Q."/>
            <person name="Chen Z."/>
            <person name="Lan J."/>
            <person name="Che J."/>
            <person name="Ge C."/>
            <person name="Shi H."/>
            <person name="Pan Z."/>
            <person name="Liu X."/>
        </authorList>
    </citation>
    <scope>NUCLEOTIDE SEQUENCE [LARGE SCALE GENOMIC DNA]</scope>
    <source>
        <strain evidence="9">FJAT-4402</strain>
    </source>
</reference>
<feature type="transmembrane region" description="Helical" evidence="6">
    <location>
        <begin position="216"/>
        <end position="238"/>
    </location>
</feature>
<dbReference type="RefSeq" id="WP_053604005.1">
    <property type="nucleotide sequence ID" value="NZ_CP012600.1"/>
</dbReference>
<evidence type="ECO:0000259" key="7">
    <source>
        <dbReference type="Pfam" id="PF05425"/>
    </source>
</evidence>
<feature type="transmembrane region" description="Helical" evidence="6">
    <location>
        <begin position="304"/>
        <end position="326"/>
    </location>
</feature>
<feature type="transmembrane region" description="Helical" evidence="6">
    <location>
        <begin position="114"/>
        <end position="136"/>
    </location>
</feature>
<dbReference type="OrthoDB" id="2387346at2"/>
<keyword evidence="4 6" id="KW-1133">Transmembrane helix</keyword>
<feature type="transmembrane region" description="Helical" evidence="6">
    <location>
        <begin position="12"/>
        <end position="31"/>
    </location>
</feature>
<dbReference type="PANTHER" id="PTHR34820">
    <property type="entry name" value="INNER MEMBRANE PROTEIN YEBZ"/>
    <property type="match status" value="1"/>
</dbReference>
<feature type="transmembrane region" description="Helical" evidence="6">
    <location>
        <begin position="338"/>
        <end position="358"/>
    </location>
</feature>
<feature type="transmembrane region" description="Helical" evidence="6">
    <location>
        <begin position="250"/>
        <end position="268"/>
    </location>
</feature>
<sequence>MPDLFVSLVDFFVYLLLSFLVGHIFLTFIPEAKKPFVQVPEKLLLASPLLIAILTIGPILKLSLSYSKDFGFYQAFFTVLTDLRSGQAWMMTVIICLCVWLFRMIKAPNLLQLLFLFALIFVFGYGGHSASISPVWGIVNHVLHFTGAVLWVGILLNVGWFGEKEQNWSAFLNWFTPLAAGCLVLMITSGLFLMSFVMNIFDYANAFPLSYGQYLFIKHIGVLAVIAFAIVNGGLASYAKSNRFRVLHWIRAETVILGVVFFFTSLLGTQSPPHNIGETLSTNGESFLFRSFKGTANIPVHADFSVSIAGVVFAFMSISFLALFYISLFRNGSVKVGLLFCFLVMISFYLAAMNSFSFS</sequence>
<keyword evidence="9" id="KW-1185">Reference proteome</keyword>
<keyword evidence="3 6" id="KW-0812">Transmembrane</keyword>
<dbReference type="STRING" id="1441095.AM592_12010"/>
<dbReference type="AlphaFoldDB" id="A0A0M4FRY4"/>
<reference evidence="8 9" key="2">
    <citation type="journal article" date="2016" name="Int. J. Syst. Evol. Microbiol.">
        <title>Bacillus gobiensis sp. nov., isolated from a soil sample.</title>
        <authorList>
            <person name="Liu B."/>
            <person name="Liu G.H."/>
            <person name="Cetin S."/>
            <person name="Schumann P."/>
            <person name="Pan Z.Z."/>
            <person name="Chen Q.Q."/>
        </authorList>
    </citation>
    <scope>NUCLEOTIDE SEQUENCE [LARGE SCALE GENOMIC DNA]</scope>
    <source>
        <strain evidence="8 9">FJAT-4402</strain>
    </source>
</reference>
<evidence type="ECO:0000256" key="4">
    <source>
        <dbReference type="ARBA" id="ARBA00022989"/>
    </source>
</evidence>
<gene>
    <name evidence="8" type="ORF">AM592_12010</name>
</gene>